<dbReference type="Proteomes" id="UP000244855">
    <property type="component" value="Unassembled WGS sequence"/>
</dbReference>
<reference evidence="2 3" key="1">
    <citation type="journal article" date="2018" name="Sci. Rep.">
        <title>Comparative genomics provides insights into the lifestyle and reveals functional heterogeneity of dark septate endophytic fungi.</title>
        <authorList>
            <person name="Knapp D.G."/>
            <person name="Nemeth J.B."/>
            <person name="Barry K."/>
            <person name="Hainaut M."/>
            <person name="Henrissat B."/>
            <person name="Johnson J."/>
            <person name="Kuo A."/>
            <person name="Lim J.H.P."/>
            <person name="Lipzen A."/>
            <person name="Nolan M."/>
            <person name="Ohm R.A."/>
            <person name="Tamas L."/>
            <person name="Grigoriev I.V."/>
            <person name="Spatafora J.W."/>
            <person name="Nagy L.G."/>
            <person name="Kovacs G.M."/>
        </authorList>
    </citation>
    <scope>NUCLEOTIDE SEQUENCE [LARGE SCALE GENOMIC DNA]</scope>
    <source>
        <strain evidence="2 3">DSE2036</strain>
    </source>
</reference>
<proteinExistence type="predicted"/>
<evidence type="ECO:0000259" key="1">
    <source>
        <dbReference type="SMART" id="SM00256"/>
    </source>
</evidence>
<evidence type="ECO:0000313" key="3">
    <source>
        <dbReference type="Proteomes" id="UP000244855"/>
    </source>
</evidence>
<sequence length="551" mass="63207">MAEKTAPAPFSTLPLEMKQHIFTYVWKLRDRSATRLVCRGWKNASDPIFWKKIFVSENKAQPEACDMIQKSGLLPLVRDLIIQYHVMELVRKQHEGWFLPLYTRGHLVKLHFERGVGVKLLTSMLKQHPKLQSLAMAAFPLDYIENDESPFPKLADALSHCRELTDFEQMGYNREEFVPCLNALFDLPKLRRVSLGFLYEIFLDTDDSSPSKPPGVLNVEYLQLVRPGPHGLENFAPVYQGLYLDSLVNLGNLKVLKLIDICSGSPILEHLATSLSSLGDHGTSLKSLEVSIDYFSDDIEVSKNALEKTITSFRGLETLIVSTGGLGPINRSCVQHHASSLLNFCDFHQKKFDDIRYSLEDIVSILEACKNLSTLAIHLPPFDVKRPSKEHLRESSQSNLDVELRQYLETIARHKNLRALRVLNHLCPDRKYNEFYQFDEERDGFLDAWGLIYRDFANYVVEYLGRHESSLKLFCISPAHHCRWARCPGTDLDEHHPHYYYKCKWVGGVSDQKRMAAVPFPEARVELPNLELMFRDLTQPDQFKTGPQADT</sequence>
<name>A0A2V1DMU4_9PLEO</name>
<dbReference type="Pfam" id="PF12937">
    <property type="entry name" value="F-box-like"/>
    <property type="match status" value="1"/>
</dbReference>
<dbReference type="SMART" id="SM00256">
    <property type="entry name" value="FBOX"/>
    <property type="match status" value="1"/>
</dbReference>
<protein>
    <recommendedName>
        <fullName evidence="1">F-box domain-containing protein</fullName>
    </recommendedName>
</protein>
<dbReference type="Gene3D" id="1.20.1280.50">
    <property type="match status" value="1"/>
</dbReference>
<dbReference type="EMBL" id="KZ805413">
    <property type="protein sequence ID" value="PVH98454.1"/>
    <property type="molecule type" value="Genomic_DNA"/>
</dbReference>
<keyword evidence="3" id="KW-1185">Reference proteome</keyword>
<gene>
    <name evidence="2" type="ORF">DM02DRAFT_682225</name>
</gene>
<dbReference type="Gene3D" id="3.80.10.10">
    <property type="entry name" value="Ribonuclease Inhibitor"/>
    <property type="match status" value="1"/>
</dbReference>
<dbReference type="SUPFAM" id="SSF52047">
    <property type="entry name" value="RNI-like"/>
    <property type="match status" value="1"/>
</dbReference>
<dbReference type="InterPro" id="IPR032675">
    <property type="entry name" value="LRR_dom_sf"/>
</dbReference>
<organism evidence="2 3">
    <name type="scientific">Periconia macrospinosa</name>
    <dbReference type="NCBI Taxonomy" id="97972"/>
    <lineage>
        <taxon>Eukaryota</taxon>
        <taxon>Fungi</taxon>
        <taxon>Dikarya</taxon>
        <taxon>Ascomycota</taxon>
        <taxon>Pezizomycotina</taxon>
        <taxon>Dothideomycetes</taxon>
        <taxon>Pleosporomycetidae</taxon>
        <taxon>Pleosporales</taxon>
        <taxon>Massarineae</taxon>
        <taxon>Periconiaceae</taxon>
        <taxon>Periconia</taxon>
    </lineage>
</organism>
<feature type="domain" description="F-box" evidence="1">
    <location>
        <begin position="13"/>
        <end position="53"/>
    </location>
</feature>
<dbReference type="InterPro" id="IPR036047">
    <property type="entry name" value="F-box-like_dom_sf"/>
</dbReference>
<dbReference type="SUPFAM" id="SSF81383">
    <property type="entry name" value="F-box domain"/>
    <property type="match status" value="1"/>
</dbReference>
<accession>A0A2V1DMU4</accession>
<dbReference type="InterPro" id="IPR001810">
    <property type="entry name" value="F-box_dom"/>
</dbReference>
<dbReference type="OrthoDB" id="3791801at2759"/>
<evidence type="ECO:0000313" key="2">
    <source>
        <dbReference type="EMBL" id="PVH98454.1"/>
    </source>
</evidence>
<dbReference type="AlphaFoldDB" id="A0A2V1DMU4"/>